<evidence type="ECO:0000256" key="1">
    <source>
        <dbReference type="SAM" id="Coils"/>
    </source>
</evidence>
<comment type="caution">
    <text evidence="4">The sequence shown here is derived from an EMBL/GenBank/DDBJ whole genome shotgun (WGS) entry which is preliminary data.</text>
</comment>
<organism evidence="4">
    <name type="scientific">Tanacetum cinerariifolium</name>
    <name type="common">Dalmatian daisy</name>
    <name type="synonym">Chrysanthemum cinerariifolium</name>
    <dbReference type="NCBI Taxonomy" id="118510"/>
    <lineage>
        <taxon>Eukaryota</taxon>
        <taxon>Viridiplantae</taxon>
        <taxon>Streptophyta</taxon>
        <taxon>Embryophyta</taxon>
        <taxon>Tracheophyta</taxon>
        <taxon>Spermatophyta</taxon>
        <taxon>Magnoliopsida</taxon>
        <taxon>eudicotyledons</taxon>
        <taxon>Gunneridae</taxon>
        <taxon>Pentapetalae</taxon>
        <taxon>asterids</taxon>
        <taxon>campanulids</taxon>
        <taxon>Asterales</taxon>
        <taxon>Asteraceae</taxon>
        <taxon>Asteroideae</taxon>
        <taxon>Anthemideae</taxon>
        <taxon>Anthemidinae</taxon>
        <taxon>Tanacetum</taxon>
    </lineage>
</organism>
<keyword evidence="1" id="KW-0175">Coiled coil</keyword>
<feature type="region of interest" description="Disordered" evidence="2">
    <location>
        <begin position="689"/>
        <end position="768"/>
    </location>
</feature>
<dbReference type="InterPro" id="IPR013103">
    <property type="entry name" value="RVT_2"/>
</dbReference>
<evidence type="ECO:0000313" key="4">
    <source>
        <dbReference type="EMBL" id="GEU32203.1"/>
    </source>
</evidence>
<proteinExistence type="predicted"/>
<reference evidence="4" key="1">
    <citation type="journal article" date="2019" name="Sci. Rep.">
        <title>Draft genome of Tanacetum cinerariifolium, the natural source of mosquito coil.</title>
        <authorList>
            <person name="Yamashiro T."/>
            <person name="Shiraishi A."/>
            <person name="Satake H."/>
            <person name="Nakayama K."/>
        </authorList>
    </citation>
    <scope>NUCLEOTIDE SEQUENCE</scope>
</reference>
<evidence type="ECO:0000259" key="3">
    <source>
        <dbReference type="Pfam" id="PF07727"/>
    </source>
</evidence>
<feature type="domain" description="Reverse transcriptase Ty1/copia-type" evidence="3">
    <location>
        <begin position="407"/>
        <end position="527"/>
    </location>
</feature>
<evidence type="ECO:0000256" key="2">
    <source>
        <dbReference type="SAM" id="MobiDB-lite"/>
    </source>
</evidence>
<feature type="compositionally biased region" description="Polar residues" evidence="2">
    <location>
        <begin position="689"/>
        <end position="719"/>
    </location>
</feature>
<dbReference type="Pfam" id="PF14223">
    <property type="entry name" value="Retrotran_gag_2"/>
    <property type="match status" value="1"/>
</dbReference>
<feature type="compositionally biased region" description="Basic residues" evidence="2">
    <location>
        <begin position="726"/>
        <end position="746"/>
    </location>
</feature>
<feature type="region of interest" description="Disordered" evidence="2">
    <location>
        <begin position="830"/>
        <end position="865"/>
    </location>
</feature>
<sequence>MIDYASWELIENGATLPKTKVVEGVTTKVPITTAEEKAQRRFEVKARITLMMGITNEYQLKFNSIKYDKKLLEAIEKRFEMLDQTFDRLQNLVSQLELLEEKLSQEDVNQKLLRSLSPEWNTHVVVWRNKADLDTISMDDLHNNLKSDQAEEGPNYALMAFSSSSSDSEAEAVNTACYVQNRVLVVKPHNKTPYEIFHDRIPTLSFMRPFGCLVTILNTIEHLGKFDGKAHEGSGPDWLFDIDALTRTINYETIIAGTRSNGFVEKEDNVNNTNNVNIISSIVNTAETNRVNVVGKNISIKLQFDPNMSALEDVSTFDFSRDDEDDGSVGDMNNLDTTIQVSLIPTLRIHNDHPLDQVIRDLQSAIQTRKISKNLEEHGFVSTIQQRTNHKDLQNCLFACFLSQEEPKKAIGTKWVFKNKKDERGIVIRNKARLVAQGYTQEEWIYYDEVFALIARIKVIRLFLAYASFKDFVVYQMDVKSAFLYGKIEEEVYVCQPPGFEDLNFPDRVYKVEKAMYGLHQALRACTSMETQKPLLKDEDGKEVDAHMYRYQVNLKVSHLHDVKRILGQAKKRVRLMMEKLFGMKLELLMLFWSTAMAKTINGEAKLHAKVDGKKIIITESSVRRDLRLADEEGIGCLPNSTIFEQIALMGKPKTKDTQVPQPSGPIKSVIDEAVHKELGDRLVRAATTASSLEADQDNGNITKTQSKATPNEPSSQGTNSGGGPRRVKKVEKRNKSRTHGLKRLYKVGLSTRVESSGDKETLGEDASKQGRRIDAIDADEEITLVSVQDEVVSNDANKKMFDVDVLGALEALKTSKPKPKVKGIVFQEPGKSTTTTVSSQQSQDNGKGIIIEEPVKPKKKDQTRLDEEAAMKLQAEFDEKERLTKEKDEKVEEANIALIEE</sequence>
<feature type="coiled-coil region" evidence="1">
    <location>
        <begin position="72"/>
        <end position="109"/>
    </location>
</feature>
<protein>
    <submittedName>
        <fullName evidence="4">Putative ribonuclease H-like domain-containing protein</fullName>
    </submittedName>
</protein>
<feature type="compositionally biased region" description="Basic and acidic residues" evidence="2">
    <location>
        <begin position="756"/>
        <end position="768"/>
    </location>
</feature>
<dbReference type="Pfam" id="PF07727">
    <property type="entry name" value="RVT_2"/>
    <property type="match status" value="1"/>
</dbReference>
<feature type="compositionally biased region" description="Basic and acidic residues" evidence="2">
    <location>
        <begin position="854"/>
        <end position="865"/>
    </location>
</feature>
<feature type="coiled-coil region" evidence="1">
    <location>
        <begin position="874"/>
        <end position="901"/>
    </location>
</feature>
<dbReference type="EMBL" id="BKCJ010000330">
    <property type="protein sequence ID" value="GEU32203.1"/>
    <property type="molecule type" value="Genomic_DNA"/>
</dbReference>
<accession>A0A6L2J5B7</accession>
<dbReference type="AlphaFoldDB" id="A0A6L2J5B7"/>
<feature type="compositionally biased region" description="Low complexity" evidence="2">
    <location>
        <begin position="833"/>
        <end position="853"/>
    </location>
</feature>
<name>A0A6L2J5B7_TANCI</name>
<gene>
    <name evidence="4" type="ORF">Tci_004181</name>
</gene>